<name>A0ABX1ZB16_9BACL</name>
<sequence length="85" mass="9590">MLEQISNYLFIVSLGLLIITIFLKAGIATGRTKHNVDHVLGSSVQVEDENKKMDMEQNPIMNLMKSYMFWTSIIGFLASVVLTKI</sequence>
<keyword evidence="1" id="KW-0812">Transmembrane</keyword>
<gene>
    <name evidence="2" type="ORF">GC102_33175</name>
</gene>
<feature type="transmembrane region" description="Helical" evidence="1">
    <location>
        <begin position="7"/>
        <end position="27"/>
    </location>
</feature>
<proteinExistence type="predicted"/>
<organism evidence="2 3">
    <name type="scientific">Paenibacillus germinis</name>
    <dbReference type="NCBI Taxonomy" id="2654979"/>
    <lineage>
        <taxon>Bacteria</taxon>
        <taxon>Bacillati</taxon>
        <taxon>Bacillota</taxon>
        <taxon>Bacilli</taxon>
        <taxon>Bacillales</taxon>
        <taxon>Paenibacillaceae</taxon>
        <taxon>Paenibacillus</taxon>
    </lineage>
</organism>
<evidence type="ECO:0008006" key="4">
    <source>
        <dbReference type="Google" id="ProtNLM"/>
    </source>
</evidence>
<dbReference type="EMBL" id="WHOC01000171">
    <property type="protein sequence ID" value="NOU90553.1"/>
    <property type="molecule type" value="Genomic_DNA"/>
</dbReference>
<dbReference type="RefSeq" id="WP_171693326.1">
    <property type="nucleotide sequence ID" value="NZ_WHOC01000171.1"/>
</dbReference>
<evidence type="ECO:0000313" key="3">
    <source>
        <dbReference type="Proteomes" id="UP000658690"/>
    </source>
</evidence>
<keyword evidence="1" id="KW-1133">Transmembrane helix</keyword>
<dbReference type="Proteomes" id="UP000658690">
    <property type="component" value="Unassembled WGS sequence"/>
</dbReference>
<evidence type="ECO:0000313" key="2">
    <source>
        <dbReference type="EMBL" id="NOU90553.1"/>
    </source>
</evidence>
<comment type="caution">
    <text evidence="2">The sequence shown here is derived from an EMBL/GenBank/DDBJ whole genome shotgun (WGS) entry which is preliminary data.</text>
</comment>
<accession>A0ABX1ZB16</accession>
<keyword evidence="1" id="KW-0472">Membrane</keyword>
<reference evidence="2 3" key="1">
    <citation type="submission" date="2019-10" db="EMBL/GenBank/DDBJ databases">
        <title>Description of Paenibacillus choica sp. nov.</title>
        <authorList>
            <person name="Carlier A."/>
            <person name="Qi S."/>
        </authorList>
    </citation>
    <scope>NUCLEOTIDE SEQUENCE [LARGE SCALE GENOMIC DNA]</scope>
    <source>
        <strain evidence="2 3">LMG 31460</strain>
    </source>
</reference>
<protein>
    <recommendedName>
        <fullName evidence="4">DUF3899 domain-containing protein</fullName>
    </recommendedName>
</protein>
<evidence type="ECO:0000256" key="1">
    <source>
        <dbReference type="SAM" id="Phobius"/>
    </source>
</evidence>
<feature type="transmembrane region" description="Helical" evidence="1">
    <location>
        <begin position="67"/>
        <end position="83"/>
    </location>
</feature>
<keyword evidence="3" id="KW-1185">Reference proteome</keyword>